<protein>
    <submittedName>
        <fullName evidence="2">Aspartyl protease</fullName>
    </submittedName>
</protein>
<accession>A0A8J3E9X2</accession>
<gene>
    <name evidence="2" type="ORF">GCM10010995_20060</name>
</gene>
<keyword evidence="1" id="KW-0812">Transmembrane</keyword>
<evidence type="ECO:0000313" key="3">
    <source>
        <dbReference type="Proteomes" id="UP000636949"/>
    </source>
</evidence>
<name>A0A8J3E9X2_9GAMM</name>
<evidence type="ECO:0000313" key="2">
    <source>
        <dbReference type="EMBL" id="GGG02660.1"/>
    </source>
</evidence>
<keyword evidence="2" id="KW-0378">Hydrolase</keyword>
<keyword evidence="1" id="KW-1133">Transmembrane helix</keyword>
<dbReference type="GO" id="GO:0006508">
    <property type="term" value="P:proteolysis"/>
    <property type="evidence" value="ECO:0007669"/>
    <property type="project" value="UniProtKB-KW"/>
</dbReference>
<organism evidence="2 3">
    <name type="scientific">Cysteiniphilum litorale</name>
    <dbReference type="NCBI Taxonomy" id="2056700"/>
    <lineage>
        <taxon>Bacteria</taxon>
        <taxon>Pseudomonadati</taxon>
        <taxon>Pseudomonadota</taxon>
        <taxon>Gammaproteobacteria</taxon>
        <taxon>Thiotrichales</taxon>
        <taxon>Fastidiosibacteraceae</taxon>
        <taxon>Cysteiniphilum</taxon>
    </lineage>
</organism>
<dbReference type="Gene3D" id="2.40.70.10">
    <property type="entry name" value="Acid Proteases"/>
    <property type="match status" value="1"/>
</dbReference>
<dbReference type="CDD" id="cd05483">
    <property type="entry name" value="retropepsin_like_bacteria"/>
    <property type="match status" value="1"/>
</dbReference>
<reference evidence="2" key="1">
    <citation type="journal article" date="2014" name="Int. J. Syst. Evol. Microbiol.">
        <title>Complete genome sequence of Corynebacterium casei LMG S-19264T (=DSM 44701T), isolated from a smear-ripened cheese.</title>
        <authorList>
            <consortium name="US DOE Joint Genome Institute (JGI-PGF)"/>
            <person name="Walter F."/>
            <person name="Albersmeier A."/>
            <person name="Kalinowski J."/>
            <person name="Ruckert C."/>
        </authorList>
    </citation>
    <scope>NUCLEOTIDE SEQUENCE</scope>
    <source>
        <strain evidence="2">CGMCC 1.15758</strain>
    </source>
</reference>
<keyword evidence="2" id="KW-0645">Protease</keyword>
<dbReference type="NCBIfam" id="TIGR02281">
    <property type="entry name" value="clan_AA_DTGA"/>
    <property type="match status" value="1"/>
</dbReference>
<dbReference type="SUPFAM" id="SSF50630">
    <property type="entry name" value="Acid proteases"/>
    <property type="match status" value="1"/>
</dbReference>
<dbReference type="InterPro" id="IPR034122">
    <property type="entry name" value="Retropepsin-like_bacterial"/>
</dbReference>
<feature type="transmembrane region" description="Helical" evidence="1">
    <location>
        <begin position="7"/>
        <end position="25"/>
    </location>
</feature>
<keyword evidence="3" id="KW-1185">Reference proteome</keyword>
<evidence type="ECO:0000256" key="1">
    <source>
        <dbReference type="SAM" id="Phobius"/>
    </source>
</evidence>
<dbReference type="RefSeq" id="WP_117003319.1">
    <property type="nucleotide sequence ID" value="NZ_BMJS01000025.1"/>
</dbReference>
<sequence length="162" mass="18272">MQKRFIYAFWIVIFILITYLAHSYLQHEEKVNLTPTSQQNALEKTVVLNAYNHHYVSFGFINGIRVKFLVDTGASSVSIPEHIAKQIGLKKGLGYSASTANGNITVYQTMIDQLRIGNITLSNVRASINPQTDDDFILLGMSALKQLEMIQKNNTLILKQKI</sequence>
<dbReference type="AlphaFoldDB" id="A0A8J3E9X2"/>
<dbReference type="Pfam" id="PF13975">
    <property type="entry name" value="gag-asp_proteas"/>
    <property type="match status" value="1"/>
</dbReference>
<dbReference type="PROSITE" id="PS00141">
    <property type="entry name" value="ASP_PROTEASE"/>
    <property type="match status" value="1"/>
</dbReference>
<dbReference type="OrthoDB" id="185963at2"/>
<proteinExistence type="predicted"/>
<keyword evidence="1" id="KW-0472">Membrane</keyword>
<dbReference type="EMBL" id="BMJS01000025">
    <property type="protein sequence ID" value="GGG02660.1"/>
    <property type="molecule type" value="Genomic_DNA"/>
</dbReference>
<dbReference type="GO" id="GO:0004190">
    <property type="term" value="F:aspartic-type endopeptidase activity"/>
    <property type="evidence" value="ECO:0007669"/>
    <property type="project" value="InterPro"/>
</dbReference>
<dbReference type="InterPro" id="IPR021109">
    <property type="entry name" value="Peptidase_aspartic_dom_sf"/>
</dbReference>
<dbReference type="InterPro" id="IPR001969">
    <property type="entry name" value="Aspartic_peptidase_AS"/>
</dbReference>
<comment type="caution">
    <text evidence="2">The sequence shown here is derived from an EMBL/GenBank/DDBJ whole genome shotgun (WGS) entry which is preliminary data.</text>
</comment>
<dbReference type="InterPro" id="IPR011969">
    <property type="entry name" value="Clan_AA_Asp_peptidase_C"/>
</dbReference>
<reference evidence="2" key="2">
    <citation type="submission" date="2020-09" db="EMBL/GenBank/DDBJ databases">
        <authorList>
            <person name="Sun Q."/>
            <person name="Zhou Y."/>
        </authorList>
    </citation>
    <scope>NUCLEOTIDE SEQUENCE</scope>
    <source>
        <strain evidence="2">CGMCC 1.15758</strain>
    </source>
</reference>
<dbReference type="Proteomes" id="UP000636949">
    <property type="component" value="Unassembled WGS sequence"/>
</dbReference>